<accession>A0A9W4WQ90</accession>
<sequence>MHTPGYSKFNSVERSIATLSDKLEGITLPINYFGMHLNTQGKVINPEFALQNFRYVKKNTDGRLMEQIGHLGHIKDIVRTYSWNI</sequence>
<dbReference type="EMBL" id="CAMKVN010001928">
    <property type="protein sequence ID" value="CAI2178817.1"/>
    <property type="molecule type" value="Genomic_DNA"/>
</dbReference>
<evidence type="ECO:0000313" key="2">
    <source>
        <dbReference type="Proteomes" id="UP001153678"/>
    </source>
</evidence>
<gene>
    <name evidence="1" type="ORF">FWILDA_LOCUS8778</name>
</gene>
<keyword evidence="2" id="KW-1185">Reference proteome</keyword>
<proteinExistence type="predicted"/>
<protein>
    <submittedName>
        <fullName evidence="1">19745_t:CDS:1</fullName>
    </submittedName>
</protein>
<dbReference type="Proteomes" id="UP001153678">
    <property type="component" value="Unassembled WGS sequence"/>
</dbReference>
<comment type="caution">
    <text evidence="1">The sequence shown here is derived from an EMBL/GenBank/DDBJ whole genome shotgun (WGS) entry which is preliminary data.</text>
</comment>
<reference evidence="1" key="1">
    <citation type="submission" date="2022-08" db="EMBL/GenBank/DDBJ databases">
        <authorList>
            <person name="Kallberg Y."/>
            <person name="Tangrot J."/>
            <person name="Rosling A."/>
        </authorList>
    </citation>
    <scope>NUCLEOTIDE SEQUENCE</scope>
    <source>
        <strain evidence="1">Wild A</strain>
    </source>
</reference>
<dbReference type="AlphaFoldDB" id="A0A9W4WQ90"/>
<evidence type="ECO:0000313" key="1">
    <source>
        <dbReference type="EMBL" id="CAI2178817.1"/>
    </source>
</evidence>
<name>A0A9W4WQ90_9GLOM</name>
<organism evidence="1 2">
    <name type="scientific">Funneliformis geosporum</name>
    <dbReference type="NCBI Taxonomy" id="1117311"/>
    <lineage>
        <taxon>Eukaryota</taxon>
        <taxon>Fungi</taxon>
        <taxon>Fungi incertae sedis</taxon>
        <taxon>Mucoromycota</taxon>
        <taxon>Glomeromycotina</taxon>
        <taxon>Glomeromycetes</taxon>
        <taxon>Glomerales</taxon>
        <taxon>Glomeraceae</taxon>
        <taxon>Funneliformis</taxon>
    </lineage>
</organism>